<reference evidence="6" key="1">
    <citation type="submission" date="2023-07" db="EMBL/GenBank/DDBJ databases">
        <title>The genome sequence of Rhodocytophaga aerolata KACC 12507.</title>
        <authorList>
            <person name="Zhang X."/>
        </authorList>
    </citation>
    <scope>NUCLEOTIDE SEQUENCE</scope>
    <source>
        <strain evidence="6">KACC 12507</strain>
    </source>
</reference>
<keyword evidence="4 5" id="KW-0472">Membrane</keyword>
<dbReference type="RefSeq" id="WP_302037346.1">
    <property type="nucleotide sequence ID" value="NZ_JAUKPO010000004.1"/>
</dbReference>
<dbReference type="PANTHER" id="PTHR31851">
    <property type="entry name" value="FE(2+)/MN(2+) TRANSPORTER PCL1"/>
    <property type="match status" value="1"/>
</dbReference>
<evidence type="ECO:0000313" key="6">
    <source>
        <dbReference type="EMBL" id="MDO1446544.1"/>
    </source>
</evidence>
<dbReference type="InterPro" id="IPR008217">
    <property type="entry name" value="Ccc1_fam"/>
</dbReference>
<dbReference type="Pfam" id="PF01988">
    <property type="entry name" value="VIT1"/>
    <property type="match status" value="1"/>
</dbReference>
<feature type="transmembrane region" description="Helical" evidence="5">
    <location>
        <begin position="21"/>
        <end position="43"/>
    </location>
</feature>
<comment type="subcellular location">
    <subcellularLocation>
        <location evidence="1">Endomembrane system</location>
        <topology evidence="1">Multi-pass membrane protein</topology>
    </subcellularLocation>
</comment>
<organism evidence="6 7">
    <name type="scientific">Rhodocytophaga aerolata</name>
    <dbReference type="NCBI Taxonomy" id="455078"/>
    <lineage>
        <taxon>Bacteria</taxon>
        <taxon>Pseudomonadati</taxon>
        <taxon>Bacteroidota</taxon>
        <taxon>Cytophagia</taxon>
        <taxon>Cytophagales</taxon>
        <taxon>Rhodocytophagaceae</taxon>
        <taxon>Rhodocytophaga</taxon>
    </lineage>
</organism>
<proteinExistence type="predicted"/>
<evidence type="ECO:0000256" key="3">
    <source>
        <dbReference type="ARBA" id="ARBA00022989"/>
    </source>
</evidence>
<evidence type="ECO:0000256" key="1">
    <source>
        <dbReference type="ARBA" id="ARBA00004127"/>
    </source>
</evidence>
<feature type="transmembrane region" description="Helical" evidence="5">
    <location>
        <begin position="49"/>
        <end position="73"/>
    </location>
</feature>
<feature type="transmembrane region" description="Helical" evidence="5">
    <location>
        <begin position="212"/>
        <end position="234"/>
    </location>
</feature>
<feature type="transmembrane region" description="Helical" evidence="5">
    <location>
        <begin position="149"/>
        <end position="172"/>
    </location>
</feature>
<gene>
    <name evidence="6" type="ORF">Q0590_09805</name>
</gene>
<keyword evidence="7" id="KW-1185">Reference proteome</keyword>
<evidence type="ECO:0000256" key="5">
    <source>
        <dbReference type="SAM" id="Phobius"/>
    </source>
</evidence>
<name>A0ABT8R564_9BACT</name>
<protein>
    <submittedName>
        <fullName evidence="6">VIT1/CCC1 transporter family protein</fullName>
    </submittedName>
</protein>
<keyword evidence="3 5" id="KW-1133">Transmembrane helix</keyword>
<feature type="transmembrane region" description="Helical" evidence="5">
    <location>
        <begin position="178"/>
        <end position="200"/>
    </location>
</feature>
<evidence type="ECO:0000313" key="7">
    <source>
        <dbReference type="Proteomes" id="UP001168528"/>
    </source>
</evidence>
<evidence type="ECO:0000256" key="4">
    <source>
        <dbReference type="ARBA" id="ARBA00023136"/>
    </source>
</evidence>
<sequence length="241" mass="26099">MQKTSRLASVFSAAIKKYLREIVYGGVDGSITTFAVVAGAAGANMESSIIIILGMANLLADGFSMSVGSYLSASSEKDNYLKTQKAAYSKIRTTPATEVEKIREIYQAKGFTGTSLDEIVHTITADTTRWVDTLLKEDLRIMPENKSPLAMGLATYISFLCLGFIPLFIYIIDFVYPIHQNLFLIAILLTLLAFIAIGWLKSYVTQTSRVKGIAGTVLLGISAALVAFLAGVFLERLVSGS</sequence>
<dbReference type="EMBL" id="JAUKPO010000004">
    <property type="protein sequence ID" value="MDO1446544.1"/>
    <property type="molecule type" value="Genomic_DNA"/>
</dbReference>
<keyword evidence="2 5" id="KW-0812">Transmembrane</keyword>
<dbReference type="Proteomes" id="UP001168528">
    <property type="component" value="Unassembled WGS sequence"/>
</dbReference>
<comment type="caution">
    <text evidence="6">The sequence shown here is derived from an EMBL/GenBank/DDBJ whole genome shotgun (WGS) entry which is preliminary data.</text>
</comment>
<evidence type="ECO:0000256" key="2">
    <source>
        <dbReference type="ARBA" id="ARBA00022692"/>
    </source>
</evidence>
<accession>A0ABT8R564</accession>